<dbReference type="RefSeq" id="WP_310318150.1">
    <property type="nucleotide sequence ID" value="NZ_JAVDWU010000006.1"/>
</dbReference>
<dbReference type="EMBL" id="JAVDWU010000006">
    <property type="protein sequence ID" value="MDR7151215.1"/>
    <property type="molecule type" value="Genomic_DNA"/>
</dbReference>
<name>A0ABU1WPJ3_9BURK</name>
<accession>A0ABU1WPJ3</accession>
<proteinExistence type="predicted"/>
<protein>
    <submittedName>
        <fullName evidence="1">Sigma-E factor negative regulatory protein RseA</fullName>
    </submittedName>
</protein>
<comment type="caution">
    <text evidence="1">The sequence shown here is derived from an EMBL/GenBank/DDBJ whole genome shotgun (WGS) entry which is preliminary data.</text>
</comment>
<reference evidence="1 2" key="1">
    <citation type="submission" date="2023-07" db="EMBL/GenBank/DDBJ databases">
        <title>Sorghum-associated microbial communities from plants grown in Nebraska, USA.</title>
        <authorList>
            <person name="Schachtman D."/>
        </authorList>
    </citation>
    <scope>NUCLEOTIDE SEQUENCE [LARGE SCALE GENOMIC DNA]</scope>
    <source>
        <strain evidence="1 2">4249</strain>
    </source>
</reference>
<evidence type="ECO:0000313" key="1">
    <source>
        <dbReference type="EMBL" id="MDR7151215.1"/>
    </source>
</evidence>
<sequence length="205" mass="21537">MDGAISDQDWDALWQCAPHPSAAHENWNAYQVVRDALRGGAPLAAATPPAAFLASFQARFHQELAAAPKKKVSENPTGVTSPGERVRVAAANDSTFRWKMLAMAASVSAVMAVSWGVLGTVTADRAAQPGPELALASPPVPSEEAVVAEPGSANTSVIVNTGQGPLIRDARLEALLAEHRQYGGMTALQKPAGFLRNATYDALDR</sequence>
<organism evidence="1 2">
    <name type="scientific">Hydrogenophaga palleronii</name>
    <dbReference type="NCBI Taxonomy" id="65655"/>
    <lineage>
        <taxon>Bacteria</taxon>
        <taxon>Pseudomonadati</taxon>
        <taxon>Pseudomonadota</taxon>
        <taxon>Betaproteobacteria</taxon>
        <taxon>Burkholderiales</taxon>
        <taxon>Comamonadaceae</taxon>
        <taxon>Hydrogenophaga</taxon>
    </lineage>
</organism>
<evidence type="ECO:0000313" key="2">
    <source>
        <dbReference type="Proteomes" id="UP001265700"/>
    </source>
</evidence>
<keyword evidence="2" id="KW-1185">Reference proteome</keyword>
<dbReference type="Proteomes" id="UP001265700">
    <property type="component" value="Unassembled WGS sequence"/>
</dbReference>
<dbReference type="Gene3D" id="1.10.10.880">
    <property type="entry name" value="Anti sigma-E protein RseA, N-terminal domain"/>
    <property type="match status" value="1"/>
</dbReference>
<gene>
    <name evidence="1" type="ORF">J2W49_003188</name>
</gene>
<dbReference type="SUPFAM" id="SSF89069">
    <property type="entry name" value="N-terminal, cytoplasmic domain of anti-sigmaE factor RseA"/>
    <property type="match status" value="1"/>
</dbReference>
<dbReference type="InterPro" id="IPR036147">
    <property type="entry name" value="Anti-sigma_E_RseA_N_sf"/>
</dbReference>